<protein>
    <recommendedName>
        <fullName evidence="5">DUF3108 domain-containing protein</fullName>
    </recommendedName>
</protein>
<accession>W9GYC6</accession>
<evidence type="ECO:0000313" key="4">
    <source>
        <dbReference type="Proteomes" id="UP000019486"/>
    </source>
</evidence>
<feature type="chain" id="PRO_5004920694" description="DUF3108 domain-containing protein" evidence="2">
    <location>
        <begin position="22"/>
        <end position="263"/>
    </location>
</feature>
<sequence>MAPIRTCLAAALCVLPLQAWADAPAMKLDYDVYAGGIFLVSGGMTLDLDSDRYKASVEAKGGRLIDLLSRWSYRASADGRVEGGAKVEPERFQSDRQTRSRHRKLSMGYDKAGKVSVTAEPPQSDLSANAVSPEFRPNTLDPVSAAVGVIAASGQTGCSGTFPVFDGRRRYDVIVTSNGPDTLQKSSRNMHQGAAEKCTIRIHPVAGFERDREDGEFFQYGVDRTATAWFAEPMPGQARVPVRIQVDLDWINVVMNLVSASKA</sequence>
<keyword evidence="2" id="KW-0732">Signal</keyword>
<dbReference type="EMBL" id="AVFL01000016">
    <property type="protein sequence ID" value="EWY38814.1"/>
    <property type="molecule type" value="Genomic_DNA"/>
</dbReference>
<name>W9GYC6_9PROT</name>
<evidence type="ECO:0008006" key="5">
    <source>
        <dbReference type="Google" id="ProtNLM"/>
    </source>
</evidence>
<evidence type="ECO:0000256" key="1">
    <source>
        <dbReference type="SAM" id="MobiDB-lite"/>
    </source>
</evidence>
<organism evidence="3 4">
    <name type="scientific">Skermanella stibiiresistens SB22</name>
    <dbReference type="NCBI Taxonomy" id="1385369"/>
    <lineage>
        <taxon>Bacteria</taxon>
        <taxon>Pseudomonadati</taxon>
        <taxon>Pseudomonadota</taxon>
        <taxon>Alphaproteobacteria</taxon>
        <taxon>Rhodospirillales</taxon>
        <taxon>Azospirillaceae</taxon>
        <taxon>Skermanella</taxon>
    </lineage>
</organism>
<dbReference type="RefSeq" id="WP_037456346.1">
    <property type="nucleotide sequence ID" value="NZ_AVFL01000016.1"/>
</dbReference>
<dbReference type="STRING" id="1385369.N825_11240"/>
<feature type="compositionally biased region" description="Basic and acidic residues" evidence="1">
    <location>
        <begin position="82"/>
        <end position="98"/>
    </location>
</feature>
<keyword evidence="4" id="KW-1185">Reference proteome</keyword>
<reference evidence="3 4" key="1">
    <citation type="submission" date="2013-08" db="EMBL/GenBank/DDBJ databases">
        <title>The genome sequence of Skermanella stibiiresistens.</title>
        <authorList>
            <person name="Zhu W."/>
            <person name="Wang G."/>
        </authorList>
    </citation>
    <scope>NUCLEOTIDE SEQUENCE [LARGE SCALE GENOMIC DNA]</scope>
    <source>
        <strain evidence="3 4">SB22</strain>
    </source>
</reference>
<evidence type="ECO:0000313" key="3">
    <source>
        <dbReference type="EMBL" id="EWY38814.1"/>
    </source>
</evidence>
<feature type="region of interest" description="Disordered" evidence="1">
    <location>
        <begin position="82"/>
        <end position="133"/>
    </location>
</feature>
<gene>
    <name evidence="3" type="ORF">N825_11240</name>
</gene>
<dbReference type="OrthoDB" id="7630100at2"/>
<evidence type="ECO:0000256" key="2">
    <source>
        <dbReference type="SAM" id="SignalP"/>
    </source>
</evidence>
<comment type="caution">
    <text evidence="3">The sequence shown here is derived from an EMBL/GenBank/DDBJ whole genome shotgun (WGS) entry which is preliminary data.</text>
</comment>
<dbReference type="Pfam" id="PF11306">
    <property type="entry name" value="DUF3108"/>
    <property type="match status" value="1"/>
</dbReference>
<feature type="signal peptide" evidence="2">
    <location>
        <begin position="1"/>
        <end position="21"/>
    </location>
</feature>
<proteinExistence type="predicted"/>
<dbReference type="Proteomes" id="UP000019486">
    <property type="component" value="Unassembled WGS sequence"/>
</dbReference>
<dbReference type="InterPro" id="IPR021457">
    <property type="entry name" value="DUF3108"/>
</dbReference>
<dbReference type="AlphaFoldDB" id="W9GYC6"/>